<evidence type="ECO:0000256" key="1">
    <source>
        <dbReference type="SAM" id="MobiDB-lite"/>
    </source>
</evidence>
<comment type="caution">
    <text evidence="4">The sequence shown here is derived from an EMBL/GenBank/DDBJ whole genome shotgun (WGS) entry which is preliminary data.</text>
</comment>
<organism evidence="4 5">
    <name type="scientific">Nannochloropsis salina CCMP1776</name>
    <dbReference type="NCBI Taxonomy" id="1027361"/>
    <lineage>
        <taxon>Eukaryota</taxon>
        <taxon>Sar</taxon>
        <taxon>Stramenopiles</taxon>
        <taxon>Ochrophyta</taxon>
        <taxon>Eustigmatophyceae</taxon>
        <taxon>Eustigmatales</taxon>
        <taxon>Monodopsidaceae</taxon>
        <taxon>Microchloropsis</taxon>
        <taxon>Microchloropsis salina</taxon>
    </lineage>
</organism>
<feature type="region of interest" description="Disordered" evidence="1">
    <location>
        <begin position="767"/>
        <end position="810"/>
    </location>
</feature>
<evidence type="ECO:0000256" key="2">
    <source>
        <dbReference type="SAM" id="Phobius"/>
    </source>
</evidence>
<dbReference type="EMBL" id="SDOX01000145">
    <property type="protein sequence ID" value="TFJ81098.1"/>
    <property type="molecule type" value="Genomic_DNA"/>
</dbReference>
<evidence type="ECO:0000313" key="4">
    <source>
        <dbReference type="EMBL" id="TFJ81098.1"/>
    </source>
</evidence>
<keyword evidence="2" id="KW-1133">Transmembrane helix</keyword>
<feature type="region of interest" description="Disordered" evidence="1">
    <location>
        <begin position="140"/>
        <end position="181"/>
    </location>
</feature>
<keyword evidence="3" id="KW-0732">Signal</keyword>
<reference evidence="4 5" key="1">
    <citation type="submission" date="2019-01" db="EMBL/GenBank/DDBJ databases">
        <title>Nuclear Genome Assembly of the Microalgal Biofuel strain Nannochloropsis salina CCMP1776.</title>
        <authorList>
            <person name="Hovde B."/>
        </authorList>
    </citation>
    <scope>NUCLEOTIDE SEQUENCE [LARGE SCALE GENOMIC DNA]</scope>
    <source>
        <strain evidence="4 5">CCMP1776</strain>
    </source>
</reference>
<keyword evidence="2" id="KW-0472">Membrane</keyword>
<keyword evidence="5" id="KW-1185">Reference proteome</keyword>
<dbReference type="OrthoDB" id="10313599at2759"/>
<gene>
    <name evidence="4" type="ORF">NSK_007741</name>
</gene>
<evidence type="ECO:0008006" key="6">
    <source>
        <dbReference type="Google" id="ProtNLM"/>
    </source>
</evidence>
<feature type="compositionally biased region" description="Pro residues" evidence="1">
    <location>
        <begin position="654"/>
        <end position="665"/>
    </location>
</feature>
<keyword evidence="2" id="KW-0812">Transmembrane</keyword>
<accession>A0A4D9CX38</accession>
<feature type="transmembrane region" description="Helical" evidence="2">
    <location>
        <begin position="1406"/>
        <end position="1428"/>
    </location>
</feature>
<feature type="compositionally biased region" description="Polar residues" evidence="1">
    <location>
        <begin position="794"/>
        <end position="806"/>
    </location>
</feature>
<evidence type="ECO:0000313" key="5">
    <source>
        <dbReference type="Proteomes" id="UP000355283"/>
    </source>
</evidence>
<sequence length="1445" mass="152362">MRLYCRHSLVLAVVLGALLVVGADDYEKQIIKDLSDSEIPRRGGDDPAMEERYRGGAPEVTHDSNTLSLAVPGAFKMTIKNCAATAGIDGADDLNTVIATLKGCPTGMVTLLSEEQGGPAGYSWSKPSLGSDVGNLLLLGPSPTGKEKGMRLSKKDKAARKEGDEGDASKKNPDSQFSPLVTIELGGEGPFRTGPWAASNVAFQPSSTQPLVGVPFQTTDGHADMREVSFEGFNGTLFRVTEATVLNVEAGTFLGNGGKDATGDNVLVDVVGGSFYCHRCHYENNTGVKLIRTTGPDALVGLSFSRFLQNQATGALVEAVDGSRGGFASTSFVNNTVENGAILNLREHSVFVGQNSLFKSNVGGDLMAHDAHYRVDKSWFTQSTLGMPEVRNRAEEILLKPVGLTPVEGEGEVEGGLEGGEEEGKRNGTDADVEEAPSSQVDSIRRSVQDLATIFFGPPVGKTGGKVPPMEGSVARLYGQSTFQGINLFVDHAESPAVVTQDASNITLGRPCFMHDAPAQGERKAEARFVEATAASGDLVLWGACAFPSFSEAAGERGGPDVFVADMGEERVALTPYTNLSIGGQTHGIVPAQNGSCLRQCEASSAPPLDWDPSARPSAATSKGQNGAKLFPSGITIIFSDGQGGSASSASSILPPPPVSFPQPPSDVNFDEQTGMINVKYPDEYKGEKIPSFQLPFGIPFVITSSSSSSSFSSSSHTTSSGRKGEKSRGSSKPDGSRRRSLLRGGRPNGPLTSLFDRILDTFEILRSTHTPHPPPNTKRTDSPRDHSLHTDQKPLSSFPTATSPSEGPDAIFQHAAASGLVHEEDMEELKWLLPSGNQPEIPPEVYVVNPPFLSIPPLGLDTVVGEEEEAGADGAEAKLLDQLYGDRSAPWENSRGEDAWLRPDWTFLDQFPVIANVPAVQASGTNKQALKAARSYQAYLNFLASNPGVALPFSAGAIGGNGTEGELSGPEAEAPSPGIAVGETNPATPPPTTHEQNHSGNGLTRPCPEGEAPLVLYLDSGSLGEHEACQTDDTGSQDGFYFRATSGKHVARTLPLPHMDPASAPADFTLLQILDLGCQPPTNILEIELRNEEIPDVVCARWTLTDWAGTLEKAGTSVTLETENKTEDDGKEKEGKGLPATGIAVGEFNPAAPVVTPTKENGVEAGTEGGKEAGSLPQGIAVGEFNPSMPVIKEGDGAGNEDLVEHVMGPGIRVPVQGIAVGEYNPSAFSEMEREEQGGVKPEGGTQRRDEVEAGRARRVETREPPVEGEGKPKISAADVEEELLSSLNTSLTSTTSPTSSSTTLLTVPLELGEPSGNSFISMVILSDPNMLNESVVFSVYLPGLQQLNGTVPLPAHVPSLIKAEEIEGKIGTGGLEGQVLNDAKTDLQTHTEGERAKPGRSLEATVGAVTGALVAVACIFGAVMYYKRRRGQGNVFMTDSGLY</sequence>
<feature type="region of interest" description="Disordered" evidence="1">
    <location>
        <begin position="1229"/>
        <end position="1278"/>
    </location>
</feature>
<feature type="region of interest" description="Disordered" evidence="1">
    <location>
        <begin position="963"/>
        <end position="1004"/>
    </location>
</feature>
<feature type="compositionally biased region" description="Basic and acidic residues" evidence="1">
    <location>
        <begin position="1123"/>
        <end position="1137"/>
    </location>
</feature>
<evidence type="ECO:0000256" key="3">
    <source>
        <dbReference type="SAM" id="SignalP"/>
    </source>
</evidence>
<feature type="compositionally biased region" description="Acidic residues" evidence="1">
    <location>
        <begin position="409"/>
        <end position="421"/>
    </location>
</feature>
<feature type="region of interest" description="Disordered" evidence="1">
    <location>
        <begin position="606"/>
        <end position="627"/>
    </location>
</feature>
<protein>
    <recommendedName>
        <fullName evidence="6">Right handed beta helix domain-containing protein</fullName>
    </recommendedName>
</protein>
<feature type="region of interest" description="Disordered" evidence="1">
    <location>
        <begin position="706"/>
        <end position="754"/>
    </location>
</feature>
<feature type="region of interest" description="Disordered" evidence="1">
    <location>
        <begin position="406"/>
        <end position="442"/>
    </location>
</feature>
<feature type="region of interest" description="Disordered" evidence="1">
    <location>
        <begin position="642"/>
        <end position="671"/>
    </location>
</feature>
<name>A0A4D9CX38_9STRA</name>
<feature type="signal peptide" evidence="3">
    <location>
        <begin position="1"/>
        <end position="23"/>
    </location>
</feature>
<dbReference type="Proteomes" id="UP000355283">
    <property type="component" value="Unassembled WGS sequence"/>
</dbReference>
<feature type="compositionally biased region" description="Basic and acidic residues" evidence="1">
    <location>
        <begin position="779"/>
        <end position="793"/>
    </location>
</feature>
<proteinExistence type="predicted"/>
<feature type="region of interest" description="Disordered" evidence="1">
    <location>
        <begin position="1119"/>
        <end position="1145"/>
    </location>
</feature>
<feature type="compositionally biased region" description="Basic and acidic residues" evidence="1">
    <location>
        <begin position="1247"/>
        <end position="1274"/>
    </location>
</feature>
<feature type="compositionally biased region" description="Low complexity" evidence="1">
    <location>
        <begin position="706"/>
        <end position="722"/>
    </location>
</feature>
<feature type="compositionally biased region" description="Basic and acidic residues" evidence="1">
    <location>
        <begin position="145"/>
        <end position="173"/>
    </location>
</feature>
<feature type="chain" id="PRO_5020034347" description="Right handed beta helix domain-containing protein" evidence="3">
    <location>
        <begin position="24"/>
        <end position="1445"/>
    </location>
</feature>